<evidence type="ECO:0000256" key="10">
    <source>
        <dbReference type="PIRSR" id="PIRSR005096-1"/>
    </source>
</evidence>
<evidence type="ECO:0000256" key="7">
    <source>
        <dbReference type="ARBA" id="ARBA00023277"/>
    </source>
</evidence>
<dbReference type="GO" id="GO:0033499">
    <property type="term" value="P:galactose catabolic process via UDP-galactose, Leloir pathway"/>
    <property type="evidence" value="ECO:0007669"/>
    <property type="project" value="TreeGrafter"/>
</dbReference>
<evidence type="ECO:0000256" key="9">
    <source>
        <dbReference type="ARBA" id="ARBA00033373"/>
    </source>
</evidence>
<evidence type="ECO:0000313" key="13">
    <source>
        <dbReference type="EMBL" id="HIX19719.1"/>
    </source>
</evidence>
<dbReference type="EMBL" id="DXFQ01000060">
    <property type="protein sequence ID" value="HIX19719.1"/>
    <property type="molecule type" value="Genomic_DNA"/>
</dbReference>
<comment type="similarity">
    <text evidence="3">Belongs to the aldose epimerase family.</text>
</comment>
<evidence type="ECO:0000256" key="2">
    <source>
        <dbReference type="ARBA" id="ARBA00005028"/>
    </source>
</evidence>
<evidence type="ECO:0000256" key="12">
    <source>
        <dbReference type="PIRSR" id="PIRSR005096-3"/>
    </source>
</evidence>
<dbReference type="InterPro" id="IPR011013">
    <property type="entry name" value="Gal_mutarotase_sf_dom"/>
</dbReference>
<evidence type="ECO:0000256" key="5">
    <source>
        <dbReference type="ARBA" id="ARBA00014165"/>
    </source>
</evidence>
<dbReference type="Gene3D" id="2.70.98.10">
    <property type="match status" value="1"/>
</dbReference>
<proteinExistence type="inferred from homology"/>
<dbReference type="PROSITE" id="PS00545">
    <property type="entry name" value="ALDOSE_1_EPIMERASE"/>
    <property type="match status" value="1"/>
</dbReference>
<reference evidence="13" key="2">
    <citation type="submission" date="2021-04" db="EMBL/GenBank/DDBJ databases">
        <authorList>
            <person name="Gilroy R."/>
        </authorList>
    </citation>
    <scope>NUCLEOTIDE SEQUENCE</scope>
    <source>
        <strain evidence="13">14975</strain>
    </source>
</reference>
<comment type="pathway">
    <text evidence="2">Carbohydrate metabolism; hexose metabolism.</text>
</comment>
<dbReference type="InterPro" id="IPR008183">
    <property type="entry name" value="Aldose_1/G6P_1-epimerase"/>
</dbReference>
<dbReference type="InterPro" id="IPR018052">
    <property type="entry name" value="Ald1_epimerase_CS"/>
</dbReference>
<comment type="catalytic activity">
    <reaction evidence="1">
        <text>alpha-D-glucose = beta-D-glucose</text>
        <dbReference type="Rhea" id="RHEA:10264"/>
        <dbReference type="ChEBI" id="CHEBI:15903"/>
        <dbReference type="ChEBI" id="CHEBI:17925"/>
        <dbReference type="EC" id="5.1.3.3"/>
    </reaction>
</comment>
<dbReference type="InterPro" id="IPR015443">
    <property type="entry name" value="Aldose_1-epimerase"/>
</dbReference>
<dbReference type="PANTHER" id="PTHR10091:SF0">
    <property type="entry name" value="GALACTOSE MUTAROTASE"/>
    <property type="match status" value="1"/>
</dbReference>
<evidence type="ECO:0000256" key="6">
    <source>
        <dbReference type="ARBA" id="ARBA00023235"/>
    </source>
</evidence>
<dbReference type="GO" id="GO:0004034">
    <property type="term" value="F:aldose 1-epimerase activity"/>
    <property type="evidence" value="ECO:0007669"/>
    <property type="project" value="UniProtKB-EC"/>
</dbReference>
<dbReference type="Proteomes" id="UP000823964">
    <property type="component" value="Unassembled WGS sequence"/>
</dbReference>
<protein>
    <recommendedName>
        <fullName evidence="5">Aldose 1-epimerase</fullName>
        <ecNumber evidence="4">5.1.3.3</ecNumber>
    </recommendedName>
    <alternativeName>
        <fullName evidence="9">Galactose mutarotase</fullName>
    </alternativeName>
    <alternativeName>
        <fullName evidence="8">Type-1 mutarotase</fullName>
    </alternativeName>
</protein>
<reference evidence="13" key="1">
    <citation type="journal article" date="2021" name="PeerJ">
        <title>Extensive microbial diversity within the chicken gut microbiome revealed by metagenomics and culture.</title>
        <authorList>
            <person name="Gilroy R."/>
            <person name="Ravi A."/>
            <person name="Getino M."/>
            <person name="Pursley I."/>
            <person name="Horton D.L."/>
            <person name="Alikhan N.F."/>
            <person name="Baker D."/>
            <person name="Gharbi K."/>
            <person name="Hall N."/>
            <person name="Watson M."/>
            <person name="Adriaenssens E.M."/>
            <person name="Foster-Nyarko E."/>
            <person name="Jarju S."/>
            <person name="Secka A."/>
            <person name="Antonio M."/>
            <person name="Oren A."/>
            <person name="Chaudhuri R.R."/>
            <person name="La Ragione R."/>
            <person name="Hildebrand F."/>
            <person name="Pallen M.J."/>
        </authorList>
    </citation>
    <scope>NUCLEOTIDE SEQUENCE</scope>
    <source>
        <strain evidence="13">14975</strain>
    </source>
</reference>
<dbReference type="GO" id="GO:0030246">
    <property type="term" value="F:carbohydrate binding"/>
    <property type="evidence" value="ECO:0007669"/>
    <property type="project" value="InterPro"/>
</dbReference>
<dbReference type="SUPFAM" id="SSF74650">
    <property type="entry name" value="Galactose mutarotase-like"/>
    <property type="match status" value="1"/>
</dbReference>
<dbReference type="AlphaFoldDB" id="A0A9D1VB41"/>
<evidence type="ECO:0000313" key="14">
    <source>
        <dbReference type="Proteomes" id="UP000823964"/>
    </source>
</evidence>
<dbReference type="Pfam" id="PF01263">
    <property type="entry name" value="Aldose_epim"/>
    <property type="match status" value="1"/>
</dbReference>
<dbReference type="GO" id="GO:0006006">
    <property type="term" value="P:glucose metabolic process"/>
    <property type="evidence" value="ECO:0007669"/>
    <property type="project" value="TreeGrafter"/>
</dbReference>
<feature type="binding site" evidence="12">
    <location>
        <begin position="69"/>
        <end position="70"/>
    </location>
    <ligand>
        <name>beta-D-galactose</name>
        <dbReference type="ChEBI" id="CHEBI:27667"/>
    </ligand>
</feature>
<dbReference type="InterPro" id="IPR047215">
    <property type="entry name" value="Galactose_mutarotase-like"/>
</dbReference>
<dbReference type="PIRSF" id="PIRSF005096">
    <property type="entry name" value="GALM"/>
    <property type="match status" value="1"/>
</dbReference>
<dbReference type="InterPro" id="IPR014718">
    <property type="entry name" value="GH-type_carb-bd"/>
</dbReference>
<name>A0A9D1VB41_9BACT</name>
<feature type="active site" description="Proton acceptor" evidence="10">
    <location>
        <position position="281"/>
    </location>
</feature>
<accession>A0A9D1VB41</accession>
<evidence type="ECO:0000256" key="1">
    <source>
        <dbReference type="ARBA" id="ARBA00001614"/>
    </source>
</evidence>
<feature type="binding site" evidence="11">
    <location>
        <position position="230"/>
    </location>
    <ligand>
        <name>beta-D-galactose</name>
        <dbReference type="ChEBI" id="CHEBI:27667"/>
    </ligand>
</feature>
<feature type="binding site" evidence="12">
    <location>
        <begin position="165"/>
        <end position="167"/>
    </location>
    <ligand>
        <name>beta-D-galactose</name>
        <dbReference type="ChEBI" id="CHEBI:27667"/>
    </ligand>
</feature>
<evidence type="ECO:0000256" key="11">
    <source>
        <dbReference type="PIRSR" id="PIRSR005096-2"/>
    </source>
</evidence>
<gene>
    <name evidence="13" type="ORF">H9862_03845</name>
</gene>
<evidence type="ECO:0000256" key="3">
    <source>
        <dbReference type="ARBA" id="ARBA00006206"/>
    </source>
</evidence>
<keyword evidence="7" id="KW-0119">Carbohydrate metabolism</keyword>
<evidence type="ECO:0000256" key="8">
    <source>
        <dbReference type="ARBA" id="ARBA00032300"/>
    </source>
</evidence>
<sequence>MIYGTTPDGRDFEIFTLSYGDLDVSISNYGARLVSFKYRGQDLLYGPKTAEAMLADECYCGAICGRVANRIAGGSFSLDGRDYKLAVNNGPNHLHGGLVGFSSRIWTVEKADDLQLVLSLVSPDGEEGYPGTVHLRAEYSLNEQELCLRLEASTDAPTLLNLTNHAYWNLKGKGTIDDHSLMVNADQYTPMVANIPTGAIAPVEGTLYDLRREAKLGLRNAPGAIAGGYDDNYVLDNGGEPAEAAVLSAGDLCLRVLTDAPGLQVYTGDYLPLKRGGVALEAQSFPDSPHHPNFPSIELRPGQNYCRNICWLIDGLW</sequence>
<evidence type="ECO:0000256" key="4">
    <source>
        <dbReference type="ARBA" id="ARBA00013185"/>
    </source>
</evidence>
<dbReference type="EC" id="5.1.3.3" evidence="4"/>
<keyword evidence="6" id="KW-0413">Isomerase</keyword>
<comment type="caution">
    <text evidence="13">The sequence shown here is derived from an EMBL/GenBank/DDBJ whole genome shotgun (WGS) entry which is preliminary data.</text>
</comment>
<dbReference type="CDD" id="cd09019">
    <property type="entry name" value="galactose_mutarotase_like"/>
    <property type="match status" value="1"/>
</dbReference>
<feature type="active site" description="Proton donor" evidence="10">
    <location>
        <position position="165"/>
    </location>
</feature>
<organism evidence="13 14">
    <name type="scientific">Candidatus Akkermansia intestinigallinarum</name>
    <dbReference type="NCBI Taxonomy" id="2838431"/>
    <lineage>
        <taxon>Bacteria</taxon>
        <taxon>Pseudomonadati</taxon>
        <taxon>Verrucomicrobiota</taxon>
        <taxon>Verrucomicrobiia</taxon>
        <taxon>Verrucomicrobiales</taxon>
        <taxon>Akkermansiaceae</taxon>
        <taxon>Akkermansia</taxon>
    </lineage>
</organism>
<dbReference type="PANTHER" id="PTHR10091">
    <property type="entry name" value="ALDOSE-1-EPIMERASE"/>
    <property type="match status" value="1"/>
</dbReference>